<dbReference type="Proteomes" id="UP001242045">
    <property type="component" value="Unassembled WGS sequence"/>
</dbReference>
<evidence type="ECO:0008006" key="3">
    <source>
        <dbReference type="Google" id="ProtNLM"/>
    </source>
</evidence>
<evidence type="ECO:0000313" key="2">
    <source>
        <dbReference type="Proteomes" id="UP001242045"/>
    </source>
</evidence>
<gene>
    <name evidence="1" type="ORF">J2W31_005491</name>
</gene>
<protein>
    <recommendedName>
        <fullName evidence="3">SMI1/KNR4 family protein</fullName>
    </recommendedName>
</protein>
<accession>A0AAW8D990</accession>
<reference evidence="1" key="1">
    <citation type="submission" date="2023-07" db="EMBL/GenBank/DDBJ databases">
        <title>Sorghum-associated microbial communities from plants grown in Nebraska, USA.</title>
        <authorList>
            <person name="Schachtman D."/>
        </authorList>
    </citation>
    <scope>NUCLEOTIDE SEQUENCE</scope>
    <source>
        <strain evidence="1">DS3754</strain>
    </source>
</reference>
<sequence>MVLQNRGPDPPLSRHHLVLIEKGFRSMPAIRPAGEIVAELSERRCKPAGVSRKARETLAAGLPPDLLSLVDDLGGQEIAGDFMLLDLSQVLRETAERDHPMIELGKTWWVFGTSGTGDAWLLRRTEHGSQVAFLDHDQGCDALPLEMGLDFAQWLQLADLMAQVEQPEQGIADSANADNIARELNRLSEGLSGRYPYRLDV</sequence>
<comment type="caution">
    <text evidence="1">The sequence shown here is derived from an EMBL/GenBank/DDBJ whole genome shotgun (WGS) entry which is preliminary data.</text>
</comment>
<proteinExistence type="predicted"/>
<dbReference type="EMBL" id="JAUSRD010000017">
    <property type="protein sequence ID" value="MDP9896356.1"/>
    <property type="molecule type" value="Genomic_DNA"/>
</dbReference>
<dbReference type="RefSeq" id="WP_307686705.1">
    <property type="nucleotide sequence ID" value="NZ_JAUSRD010000017.1"/>
</dbReference>
<evidence type="ECO:0000313" key="1">
    <source>
        <dbReference type="EMBL" id="MDP9896356.1"/>
    </source>
</evidence>
<dbReference type="AlphaFoldDB" id="A0AAW8D990"/>
<name>A0AAW8D990_9BURK</name>
<organism evidence="1 2">
    <name type="scientific">Variovorax boronicumulans</name>
    <dbReference type="NCBI Taxonomy" id="436515"/>
    <lineage>
        <taxon>Bacteria</taxon>
        <taxon>Pseudomonadati</taxon>
        <taxon>Pseudomonadota</taxon>
        <taxon>Betaproteobacteria</taxon>
        <taxon>Burkholderiales</taxon>
        <taxon>Comamonadaceae</taxon>
        <taxon>Variovorax</taxon>
    </lineage>
</organism>